<comment type="caution">
    <text evidence="1">The sequence shown here is derived from an EMBL/GenBank/DDBJ whole genome shotgun (WGS) entry which is preliminary data.</text>
</comment>
<dbReference type="AlphaFoldDB" id="A0A009IH79"/>
<evidence type="ECO:0000313" key="2">
    <source>
        <dbReference type="Proteomes" id="UP000020595"/>
    </source>
</evidence>
<gene>
    <name evidence="1" type="ORF">J512_3563</name>
</gene>
<proteinExistence type="predicted"/>
<name>A0A009IH79_ACIB9</name>
<accession>A0A009IH79</accession>
<evidence type="ECO:0000313" key="1">
    <source>
        <dbReference type="EMBL" id="EXB03969.1"/>
    </source>
</evidence>
<dbReference type="EMBL" id="JEWH01000065">
    <property type="protein sequence ID" value="EXB03969.1"/>
    <property type="molecule type" value="Genomic_DNA"/>
</dbReference>
<protein>
    <submittedName>
        <fullName evidence="1">Uncharacterized protein</fullName>
    </submittedName>
</protein>
<dbReference type="Proteomes" id="UP000020595">
    <property type="component" value="Unassembled WGS sequence"/>
</dbReference>
<sequence>MGLYTIRYGYRNNSFFIASNTAGQFIVIDALGADFQIGHQISYEGSKIINETLNDETDAKVHLESNEKEAYEYLRTMK</sequence>
<dbReference type="RefSeq" id="WP_000525041.1">
    <property type="nucleotide sequence ID" value="NZ_JEWH01000065.1"/>
</dbReference>
<reference evidence="1 2" key="1">
    <citation type="submission" date="2014-02" db="EMBL/GenBank/DDBJ databases">
        <title>Comparative genomics and transcriptomics to identify genetic mechanisms underlying the emergence of carbapenem resistant Acinetobacter baumannii (CRAb).</title>
        <authorList>
            <person name="Harris A.D."/>
            <person name="Johnson K.J."/>
            <person name="George J."/>
            <person name="Shefchek K."/>
            <person name="Daugherty S.C."/>
            <person name="Parankush S."/>
            <person name="Sadzewicz L."/>
            <person name="Tallon L."/>
            <person name="Sengamalay N."/>
            <person name="Hazen T.H."/>
            <person name="Rasko D.A."/>
        </authorList>
    </citation>
    <scope>NUCLEOTIDE SEQUENCE [LARGE SCALE GENOMIC DNA]</scope>
    <source>
        <strain evidence="1 2">1295743</strain>
    </source>
</reference>
<organism evidence="1 2">
    <name type="scientific">Acinetobacter baumannii (strain 1295743)</name>
    <dbReference type="NCBI Taxonomy" id="1310613"/>
    <lineage>
        <taxon>Bacteria</taxon>
        <taxon>Pseudomonadati</taxon>
        <taxon>Pseudomonadota</taxon>
        <taxon>Gammaproteobacteria</taxon>
        <taxon>Moraxellales</taxon>
        <taxon>Moraxellaceae</taxon>
        <taxon>Acinetobacter</taxon>
        <taxon>Acinetobacter calcoaceticus/baumannii complex</taxon>
    </lineage>
</organism>
<dbReference type="PATRIC" id="fig|1310613.3.peg.3417"/>
<dbReference type="GeneID" id="92894219"/>